<keyword evidence="2" id="KW-1185">Reference proteome</keyword>
<proteinExistence type="predicted"/>
<evidence type="ECO:0000313" key="1">
    <source>
        <dbReference type="EMBL" id="NIA54543.1"/>
    </source>
</evidence>
<organism evidence="1 2">
    <name type="scientific">Telluria antibiotica</name>
    <dbReference type="NCBI Taxonomy" id="2717319"/>
    <lineage>
        <taxon>Bacteria</taxon>
        <taxon>Pseudomonadati</taxon>
        <taxon>Pseudomonadota</taxon>
        <taxon>Betaproteobacteria</taxon>
        <taxon>Burkholderiales</taxon>
        <taxon>Oxalobacteraceae</taxon>
        <taxon>Telluria group</taxon>
        <taxon>Telluria</taxon>
    </lineage>
</organism>
<name>A0ABX0PDB2_9BURK</name>
<comment type="caution">
    <text evidence="1">The sequence shown here is derived from an EMBL/GenBank/DDBJ whole genome shotgun (WGS) entry which is preliminary data.</text>
</comment>
<gene>
    <name evidence="1" type="ORF">HAV22_12945</name>
</gene>
<dbReference type="EMBL" id="JAAQOM010000007">
    <property type="protein sequence ID" value="NIA54543.1"/>
    <property type="molecule type" value="Genomic_DNA"/>
</dbReference>
<reference evidence="1 2" key="1">
    <citation type="submission" date="2020-03" db="EMBL/GenBank/DDBJ databases">
        <title>Genome sequence of strain Massilia sp. TW-1.</title>
        <authorList>
            <person name="Chaudhary D.K."/>
        </authorList>
    </citation>
    <scope>NUCLEOTIDE SEQUENCE [LARGE SCALE GENOMIC DNA]</scope>
    <source>
        <strain evidence="1 2">TW-1</strain>
    </source>
</reference>
<accession>A0ABX0PDB2</accession>
<sequence>MTSFLRYVCLAALHGQADTLCEQHIGVNVFDRPEHFNPADDTIVRTSARLLRQRLDQYYAGEGLADPVRIAIPRGAYVPVFVTAAPEPVTDAVPEPAALAGAEALAPAAPSRPWRRLGLAVGGGALLLLAWAGLAFPWRTGPAPGSATSAFWAALMPGDRDTLFVVPDTGLVLYQLETRRAVTQDEYFASRVGEGAVQAEPDRVAQFRARRYTGMSSVQLAAELGKRATAAPGRFHVRFARDLALVDLKRANVVVGGVAQANPWWELFRPQMNFHIDWDPRNTGQFLIRNDHPRTGEQATYEFEIDDPHKRGFATIAYTHGLGGDGRALLVGGTTSAGTEAAIEFLVNPVHIEPVLRQATRPDGSIGDFEVLLQCVLQANGSTDTQVVALRTRHE</sequence>
<protein>
    <submittedName>
        <fullName evidence="1">Uncharacterized protein</fullName>
    </submittedName>
</protein>
<evidence type="ECO:0000313" key="2">
    <source>
        <dbReference type="Proteomes" id="UP000716322"/>
    </source>
</evidence>
<dbReference type="RefSeq" id="WP_166859502.1">
    <property type="nucleotide sequence ID" value="NZ_JAAQOM010000007.1"/>
</dbReference>
<dbReference type="Proteomes" id="UP000716322">
    <property type="component" value="Unassembled WGS sequence"/>
</dbReference>